<gene>
    <name evidence="1" type="ORF">CG716_13655</name>
</gene>
<dbReference type="AlphaFoldDB" id="A0A255DHF8"/>
<organism evidence="1 2">
    <name type="scientific">Mycolicibacterium sphagni</name>
    <dbReference type="NCBI Taxonomy" id="1786"/>
    <lineage>
        <taxon>Bacteria</taxon>
        <taxon>Bacillati</taxon>
        <taxon>Actinomycetota</taxon>
        <taxon>Actinomycetes</taxon>
        <taxon>Mycobacteriales</taxon>
        <taxon>Mycobacteriaceae</taxon>
        <taxon>Mycolicibacterium</taxon>
    </lineage>
</organism>
<sequence>MDATRISELLFGRACRLPIALWILGSQKDRFYQSEPPESLAARTAIRQELERLAEVGLVYKETPDHENRVYYVRTTSPLWEVIRVAAEVIEQLDR</sequence>
<comment type="caution">
    <text evidence="1">The sequence shown here is derived from an EMBL/GenBank/DDBJ whole genome shotgun (WGS) entry which is preliminary data.</text>
</comment>
<dbReference type="OrthoDB" id="3693561at2"/>
<name>A0A255DHF8_9MYCO</name>
<evidence type="ECO:0000313" key="2">
    <source>
        <dbReference type="Proteomes" id="UP000216063"/>
    </source>
</evidence>
<reference evidence="1 2" key="1">
    <citation type="submission" date="2017-07" db="EMBL/GenBank/DDBJ databases">
        <title>The new phylogeny of genus Mycobacterium.</title>
        <authorList>
            <person name="Tortoli E."/>
            <person name="Trovato A."/>
            <person name="Cirillo D.M."/>
        </authorList>
    </citation>
    <scope>NUCLEOTIDE SEQUENCE [LARGE SCALE GENOMIC DNA]</scope>
    <source>
        <strain evidence="1 2">ATCC 33027</strain>
    </source>
</reference>
<evidence type="ECO:0008006" key="3">
    <source>
        <dbReference type="Google" id="ProtNLM"/>
    </source>
</evidence>
<proteinExistence type="predicted"/>
<evidence type="ECO:0000313" key="1">
    <source>
        <dbReference type="EMBL" id="OYN78909.1"/>
    </source>
</evidence>
<dbReference type="EMBL" id="NOZR01000010">
    <property type="protein sequence ID" value="OYN78909.1"/>
    <property type="molecule type" value="Genomic_DNA"/>
</dbReference>
<dbReference type="Proteomes" id="UP000216063">
    <property type="component" value="Unassembled WGS sequence"/>
</dbReference>
<protein>
    <recommendedName>
        <fullName evidence="3">Transcriptional regulator</fullName>
    </recommendedName>
</protein>
<keyword evidence="2" id="KW-1185">Reference proteome</keyword>
<accession>A0A255DHF8</accession>